<name>A0A5B0SSF7_9ENTR</name>
<dbReference type="InterPro" id="IPR048051">
    <property type="entry name" value="BapA-like_prefix-like"/>
</dbReference>
<dbReference type="AlphaFoldDB" id="A0A5B0SSF7"/>
<dbReference type="NCBIfam" id="NF033677">
    <property type="entry name" value="biofilm_BapA_N"/>
    <property type="match status" value="1"/>
</dbReference>
<reference evidence="2 3" key="1">
    <citation type="submission" date="2019-08" db="EMBL/GenBank/DDBJ databases">
        <title>Draft genome sequence of Citrobacter portucalensis strain isolated from green turtle.</title>
        <authorList>
            <person name="Fernandes M.R."/>
            <person name="Sellera F.P."/>
            <person name="Goldeberg D.W."/>
            <person name="Costa D.C."/>
            <person name="Lincopan N."/>
        </authorList>
    </citation>
    <scope>NUCLEOTIDE SEQUENCE [LARGE SCALE GENOMIC DNA]</scope>
    <source>
        <strain evidence="2 3">TV06</strain>
    </source>
</reference>
<accession>A0A5B0SSF7</accession>
<feature type="non-terminal residue" evidence="2">
    <location>
        <position position="143"/>
    </location>
</feature>
<dbReference type="Proteomes" id="UP000323297">
    <property type="component" value="Unassembled WGS sequence"/>
</dbReference>
<evidence type="ECO:0000313" key="3">
    <source>
        <dbReference type="Proteomes" id="UP000323297"/>
    </source>
</evidence>
<dbReference type="Pfam" id="PF22783">
    <property type="entry name" value="BapA_N"/>
    <property type="match status" value="1"/>
</dbReference>
<protein>
    <submittedName>
        <fullName evidence="2">BapA prefix-like domain-containing protein</fullName>
    </submittedName>
</protein>
<dbReference type="EMBL" id="VTZD01000041">
    <property type="protein sequence ID" value="KAA1140731.1"/>
    <property type="molecule type" value="Genomic_DNA"/>
</dbReference>
<sequence>MRLLAVVSKLTGVSTNVESSEVTLSSPSIVKLSVSREEVSQLTRVNQDLVVTLRSGETITIKNFYVGKGDAQNQLVLEDSNGALWWVQDTDGAFHFQHLDDLTPLMTAEGSHEGGAVWPWVLGGIAVAGGIGLAAGGGGGGGG</sequence>
<proteinExistence type="predicted"/>
<comment type="caution">
    <text evidence="2">The sequence shown here is derived from an EMBL/GenBank/DDBJ whole genome shotgun (WGS) entry which is preliminary data.</text>
</comment>
<dbReference type="RefSeq" id="WP_149608329.1">
    <property type="nucleotide sequence ID" value="NZ_VTZD01000041.1"/>
</dbReference>
<gene>
    <name evidence="2" type="ORF">D3H66_24200</name>
</gene>
<evidence type="ECO:0000313" key="2">
    <source>
        <dbReference type="EMBL" id="KAA1140731.1"/>
    </source>
</evidence>
<feature type="domain" description="Biofilm-associated protein BapA-like prefix-like" evidence="1">
    <location>
        <begin position="3"/>
        <end position="120"/>
    </location>
</feature>
<evidence type="ECO:0000259" key="1">
    <source>
        <dbReference type="Pfam" id="PF22783"/>
    </source>
</evidence>
<organism evidence="2 3">
    <name type="scientific">Citrobacter portucalensis</name>
    <dbReference type="NCBI Taxonomy" id="1639133"/>
    <lineage>
        <taxon>Bacteria</taxon>
        <taxon>Pseudomonadati</taxon>
        <taxon>Pseudomonadota</taxon>
        <taxon>Gammaproteobacteria</taxon>
        <taxon>Enterobacterales</taxon>
        <taxon>Enterobacteriaceae</taxon>
        <taxon>Citrobacter</taxon>
        <taxon>Citrobacter freundii complex</taxon>
    </lineage>
</organism>